<organism evidence="1 2">
    <name type="scientific">Anaerosporomusa subterranea</name>
    <dbReference type="NCBI Taxonomy" id="1794912"/>
    <lineage>
        <taxon>Bacteria</taxon>
        <taxon>Bacillati</taxon>
        <taxon>Bacillota</taxon>
        <taxon>Negativicutes</taxon>
        <taxon>Acetonemataceae</taxon>
        <taxon>Anaerosporomusa</taxon>
    </lineage>
</organism>
<protein>
    <submittedName>
        <fullName evidence="1">Uncharacterized protein</fullName>
    </submittedName>
</protein>
<name>A0A154BRI2_ANASB</name>
<reference evidence="1 2" key="1">
    <citation type="submission" date="2016-02" db="EMBL/GenBank/DDBJ databases">
        <title>Anaerosporomusa subterraneum gen. nov., sp. nov., a spore-forming obligate anaerobe isolated from saprolite.</title>
        <authorList>
            <person name="Choi J.K."/>
            <person name="Shah M."/>
            <person name="Yee N."/>
        </authorList>
    </citation>
    <scope>NUCLEOTIDE SEQUENCE [LARGE SCALE GENOMIC DNA]</scope>
    <source>
        <strain evidence="1 2">RU4</strain>
    </source>
</reference>
<sequence>MLLPMRQVAKNEALGLIASLGSPENPAVPRTIRVRKQWIFGSDCATLGALAPFTALGRPWPSRYLDFLSNEVGGIPFTGATQIGLYQRPE</sequence>
<proteinExistence type="predicted"/>
<comment type="caution">
    <text evidence="1">The sequence shown here is derived from an EMBL/GenBank/DDBJ whole genome shotgun (WGS) entry which is preliminary data.</text>
</comment>
<evidence type="ECO:0000313" key="1">
    <source>
        <dbReference type="EMBL" id="KYZ76556.1"/>
    </source>
</evidence>
<keyword evidence="2" id="KW-1185">Reference proteome</keyword>
<gene>
    <name evidence="1" type="ORF">AXX12_08990</name>
</gene>
<dbReference type="EMBL" id="LSGP01000017">
    <property type="protein sequence ID" value="KYZ76556.1"/>
    <property type="molecule type" value="Genomic_DNA"/>
</dbReference>
<dbReference type="Proteomes" id="UP000076268">
    <property type="component" value="Unassembled WGS sequence"/>
</dbReference>
<dbReference type="AlphaFoldDB" id="A0A154BRI2"/>
<evidence type="ECO:0000313" key="2">
    <source>
        <dbReference type="Proteomes" id="UP000076268"/>
    </source>
</evidence>
<accession>A0A154BRI2</accession>